<evidence type="ECO:0000259" key="1">
    <source>
        <dbReference type="Pfam" id="PF08242"/>
    </source>
</evidence>
<dbReference type="InterPro" id="IPR013217">
    <property type="entry name" value="Methyltransf_12"/>
</dbReference>
<dbReference type="Proteomes" id="UP000254387">
    <property type="component" value="Unassembled WGS sequence"/>
</dbReference>
<dbReference type="Gene3D" id="3.40.50.150">
    <property type="entry name" value="Vaccinia Virus protein VP39"/>
    <property type="match status" value="1"/>
</dbReference>
<dbReference type="EMBL" id="UGLU01000005">
    <property type="protein sequence ID" value="STW26097.1"/>
    <property type="molecule type" value="Genomic_DNA"/>
</dbReference>
<name>A0A2X3KLC3_KLEPN</name>
<evidence type="ECO:0000313" key="11">
    <source>
        <dbReference type="Proteomes" id="UP000250675"/>
    </source>
</evidence>
<evidence type="ECO:0000313" key="10">
    <source>
        <dbReference type="EMBL" id="STX88714.1"/>
    </source>
</evidence>
<keyword evidence="2" id="KW-0614">Plasmid</keyword>
<dbReference type="Proteomes" id="UP000254141">
    <property type="component" value="Unassembled WGS sequence"/>
</dbReference>
<dbReference type="EMBL" id="VINI01000074">
    <property type="protein sequence ID" value="MSS34899.1"/>
    <property type="molecule type" value="Genomic_DNA"/>
</dbReference>
<keyword evidence="2" id="KW-0489">Methyltransferase</keyword>
<dbReference type="EMBL" id="QRCF01000079">
    <property type="protein sequence ID" value="RDT83835.1"/>
    <property type="molecule type" value="Genomic_DNA"/>
</dbReference>
<dbReference type="AlphaFoldDB" id="A0A2X3KLC3"/>
<dbReference type="EMBL" id="UASN01000002">
    <property type="protein sequence ID" value="SPX51678.1"/>
    <property type="molecule type" value="Genomic_DNA"/>
</dbReference>
<dbReference type="PIRSF" id="PIRSF011491">
    <property type="entry name" value="Mtase_YbcY_prd"/>
    <property type="match status" value="1"/>
</dbReference>
<dbReference type="Proteomes" id="UP000468995">
    <property type="component" value="Unassembled WGS sequence"/>
</dbReference>
<dbReference type="InterPro" id="IPR016584">
    <property type="entry name" value="MeTrfase_VrtF"/>
</dbReference>
<evidence type="ECO:0000313" key="13">
    <source>
        <dbReference type="Proteomes" id="UP000252603"/>
    </source>
</evidence>
<dbReference type="EMBL" id="JAAKYD010000025">
    <property type="protein sequence ID" value="NGN74917.1"/>
    <property type="molecule type" value="Genomic_DNA"/>
</dbReference>
<evidence type="ECO:0000313" key="16">
    <source>
        <dbReference type="Proteomes" id="UP000468995"/>
    </source>
</evidence>
<evidence type="ECO:0000313" key="3">
    <source>
        <dbReference type="EMBL" id="MSS34899.1"/>
    </source>
</evidence>
<reference evidence="8 13" key="4">
    <citation type="submission" date="2018-07" db="EMBL/GenBank/DDBJ databases">
        <authorList>
            <consortium name="Pathogen Informatics"/>
        </authorList>
    </citation>
    <scope>NUCLEOTIDE SEQUENCE [LARGE SCALE GENOMIC DNA]</scope>
    <source>
        <strain evidence="8 13">4300STDY6470422</strain>
    </source>
</reference>
<evidence type="ECO:0000313" key="2">
    <source>
        <dbReference type="EMBL" id="AWM64202.1"/>
    </source>
</evidence>
<keyword evidence="2" id="KW-0808">Transferase</keyword>
<sequence length="217" mass="24591">MSNTDNGTKIYTPLTLKLYDWWVLCISNSYAWNCSTKDILIPYFLQNLSPNHLDIGVGTGYYLTKIPAHYNISLMDLNPASLKAASARVGEDRIHYKVRHDVFESYPEELHGKFDSISMYYLIHCLPGTMEDKRIVIKNAKAALTKGGILYGATILGDKVRHNSFALKLLQIYNKKGIFSNFSDSEEELKKMLSHYFKNIDVIVKGAVAMFSAHGKK</sequence>
<organism evidence="7 11">
    <name type="scientific">Klebsiella pneumoniae</name>
    <dbReference type="NCBI Taxonomy" id="573"/>
    <lineage>
        <taxon>Bacteria</taxon>
        <taxon>Pseudomonadati</taxon>
        <taxon>Pseudomonadota</taxon>
        <taxon>Gammaproteobacteria</taxon>
        <taxon>Enterobacterales</taxon>
        <taxon>Enterobacteriaceae</taxon>
        <taxon>Klebsiella/Raoultella group</taxon>
        <taxon>Klebsiella</taxon>
        <taxon>Klebsiella pneumoniae complex</taxon>
    </lineage>
</organism>
<dbReference type="SUPFAM" id="SSF53335">
    <property type="entry name" value="S-adenosyl-L-methionine-dependent methyltransferases"/>
    <property type="match status" value="1"/>
</dbReference>
<evidence type="ECO:0000313" key="14">
    <source>
        <dbReference type="Proteomes" id="UP000254141"/>
    </source>
</evidence>
<dbReference type="GO" id="GO:0008168">
    <property type="term" value="F:methyltransferase activity"/>
    <property type="evidence" value="ECO:0007669"/>
    <property type="project" value="UniProtKB-KW"/>
</dbReference>
<dbReference type="InterPro" id="IPR029063">
    <property type="entry name" value="SAM-dependent_MTases_sf"/>
</dbReference>
<dbReference type="Proteomes" id="UP000254657">
    <property type="component" value="Unassembled WGS sequence"/>
</dbReference>
<dbReference type="EMBL" id="UASO01000011">
    <property type="protein sequence ID" value="SQC88360.1"/>
    <property type="molecule type" value="Genomic_DNA"/>
</dbReference>
<gene>
    <name evidence="5" type="ORF">DW286_29540</name>
    <name evidence="3" type="ORF">FME62_29800</name>
    <name evidence="4" type="ORF">G4V31_22690</name>
    <name evidence="9" type="ORF">NCTC5051_05896</name>
    <name evidence="10" type="ORF">NCTC5053_06980</name>
    <name evidence="6" type="ORF">NCTC9601_00248</name>
    <name evidence="7" type="ORF">NCTC9645_06507</name>
    <name evidence="8" type="ORF">SAMEA4364603_05236</name>
</gene>
<evidence type="ECO:0000313" key="9">
    <source>
        <dbReference type="EMBL" id="STW26097.1"/>
    </source>
</evidence>
<reference evidence="3 16" key="5">
    <citation type="submission" date="2019-07" db="EMBL/GenBank/DDBJ databases">
        <title>Genome sequence of OXA-232-producing Klebsiella pneumoniae ST23 from septicemic neonate.</title>
        <authorList>
            <person name="Mukherjee S."/>
            <person name="Naha S."/>
            <person name="Bhadury P."/>
            <person name="Basu S."/>
        </authorList>
    </citation>
    <scope>NUCLEOTIDE SEQUENCE [LARGE SCALE GENOMIC DNA]</scope>
    <source>
        <strain evidence="3 16">EN5275</strain>
    </source>
</reference>
<proteinExistence type="predicted"/>
<reference evidence="2" key="1">
    <citation type="submission" date="2018-04" db="EMBL/GenBank/DDBJ databases">
        <title>Outbreak of blaKPC-2 Positive Klebsiella pneumoniae ST11 in a neonate Unit in China.</title>
        <authorList>
            <person name="Dong D."/>
            <person name="Jia N."/>
            <person name="Zhang H."/>
            <person name="Zhao H."/>
            <person name="Liu Z."/>
            <person name="Zhu Y."/>
        </authorList>
    </citation>
    <scope>NUCLEOTIDE SEQUENCE</scope>
    <source>
        <strain evidence="2">QL24</strain>
        <plasmid evidence="2">pKPN-QL24</plasmid>
    </source>
</reference>
<dbReference type="GO" id="GO:0032259">
    <property type="term" value="P:methylation"/>
    <property type="evidence" value="ECO:0007669"/>
    <property type="project" value="UniProtKB-KW"/>
</dbReference>
<dbReference type="EMBL" id="MH263654">
    <property type="protein sequence ID" value="AWM64202.1"/>
    <property type="molecule type" value="Genomic_DNA"/>
</dbReference>
<evidence type="ECO:0000313" key="5">
    <source>
        <dbReference type="EMBL" id="RDT83835.1"/>
    </source>
</evidence>
<dbReference type="RefSeq" id="WP_011251259.1">
    <property type="nucleotide sequence ID" value="NZ_AP019549.1"/>
</dbReference>
<reference evidence="5" key="3">
    <citation type="submission" date="2018-07" db="EMBL/GenBank/DDBJ databases">
        <title>Draft genome sequence of Klebsiella pneumoniae K293.</title>
        <authorList>
            <person name="He F."/>
        </authorList>
    </citation>
    <scope>NUCLEOTIDE SEQUENCE</scope>
    <source>
        <strain evidence="5">K293</strain>
    </source>
</reference>
<evidence type="ECO:0000313" key="6">
    <source>
        <dbReference type="EMBL" id="SPX51678.1"/>
    </source>
</evidence>
<evidence type="ECO:0000313" key="4">
    <source>
        <dbReference type="EMBL" id="NGN74917.1"/>
    </source>
</evidence>
<dbReference type="EMBL" id="UFEU01000029">
    <property type="protein sequence ID" value="SSK61458.1"/>
    <property type="molecule type" value="Genomic_DNA"/>
</dbReference>
<evidence type="ECO:0000313" key="7">
    <source>
        <dbReference type="EMBL" id="SQC88360.1"/>
    </source>
</evidence>
<dbReference type="Proteomes" id="UP000479475">
    <property type="component" value="Unassembled WGS sequence"/>
</dbReference>
<evidence type="ECO:0000313" key="12">
    <source>
        <dbReference type="Proteomes" id="UP000251123"/>
    </source>
</evidence>
<geneLocation type="plasmid" evidence="2">
    <name>pKPN-QL24</name>
</geneLocation>
<dbReference type="Pfam" id="PF08242">
    <property type="entry name" value="Methyltransf_12"/>
    <property type="match status" value="1"/>
</dbReference>
<reference evidence="4 17" key="6">
    <citation type="submission" date="2020-02" db="EMBL/GenBank/DDBJ databases">
        <title>Klebsiella pneumoniae genome sequencing and assembly.</title>
        <authorList>
            <person name="Starkova P.S."/>
            <person name="Sulyan O.S."/>
            <person name="Likholetova D.V."/>
            <person name="Ageevets V.A."/>
            <person name="Lazareva I.V."/>
            <person name="Sopova J.V."/>
            <person name="Sidorenko S.V."/>
        </authorList>
    </citation>
    <scope>NUCLEOTIDE SEQUENCE [LARGE SCALE GENOMIC DNA]</scope>
    <source>
        <strain evidence="4 17">2429</strain>
    </source>
</reference>
<protein>
    <submittedName>
        <fullName evidence="2 3">SAM-dependent methyltransferase</fullName>
    </submittedName>
</protein>
<dbReference type="Proteomes" id="UP000252603">
    <property type="component" value="Unassembled WGS sequence"/>
</dbReference>
<dbReference type="Proteomes" id="UP000250675">
    <property type="component" value="Unassembled WGS sequence"/>
</dbReference>
<dbReference type="EMBL" id="UGMN01000007">
    <property type="protein sequence ID" value="STX88714.1"/>
    <property type="molecule type" value="Genomic_DNA"/>
</dbReference>
<accession>A0A2X3KLC3</accession>
<evidence type="ECO:0000313" key="15">
    <source>
        <dbReference type="Proteomes" id="UP000254387"/>
    </source>
</evidence>
<evidence type="ECO:0000313" key="8">
    <source>
        <dbReference type="EMBL" id="SSK61458.1"/>
    </source>
</evidence>
<dbReference type="CDD" id="cd02440">
    <property type="entry name" value="AdoMet_MTases"/>
    <property type="match status" value="1"/>
</dbReference>
<reference evidence="11 12" key="2">
    <citation type="submission" date="2018-06" db="EMBL/GenBank/DDBJ databases">
        <authorList>
            <consortium name="Pathogen Informatics"/>
            <person name="Doyle S."/>
        </authorList>
    </citation>
    <scope>NUCLEOTIDE SEQUENCE [LARGE SCALE GENOMIC DNA]</scope>
    <source>
        <strain evidence="9 14">NCTC5051</strain>
        <strain evidence="10 15">NCTC5053</strain>
        <strain evidence="6 12">NCTC9601</strain>
        <strain evidence="7 11">NCTC9645</strain>
    </source>
</reference>
<evidence type="ECO:0000313" key="17">
    <source>
        <dbReference type="Proteomes" id="UP000479475"/>
    </source>
</evidence>
<feature type="domain" description="Methyltransferase type 12" evidence="1">
    <location>
        <begin position="53"/>
        <end position="150"/>
    </location>
</feature>
<dbReference type="Proteomes" id="UP000251123">
    <property type="component" value="Unassembled WGS sequence"/>
</dbReference>